<feature type="transmembrane region" description="Helical" evidence="5">
    <location>
        <begin position="931"/>
        <end position="949"/>
    </location>
</feature>
<keyword evidence="5" id="KW-0812">Transmembrane</keyword>
<reference evidence="7 8" key="1">
    <citation type="submission" date="2016-01" db="EMBL/GenBank/DDBJ databases">
        <authorList>
            <person name="Mitreva M."/>
            <person name="Pepin K.H."/>
            <person name="Mihindukulasuriya K.A."/>
            <person name="Fulton R."/>
            <person name="Fronick C."/>
            <person name="O'Laughlin M."/>
            <person name="Miner T."/>
            <person name="Herter B."/>
            <person name="Rosa B.A."/>
            <person name="Cordes M."/>
            <person name="Tomlinson C."/>
            <person name="Wollam A."/>
            <person name="Palsikar V.B."/>
            <person name="Mardis E.R."/>
            <person name="Wilson R.K."/>
        </authorList>
    </citation>
    <scope>NUCLEOTIDE SEQUENCE [LARGE SCALE GENOMIC DNA]</scope>
    <source>
        <strain evidence="7 8">DNF00696</strain>
    </source>
</reference>
<dbReference type="Pfam" id="PF18202">
    <property type="entry name" value="TQ"/>
    <property type="match status" value="3"/>
</dbReference>
<dbReference type="Gene3D" id="2.60.40.3930">
    <property type="match status" value="2"/>
</dbReference>
<evidence type="ECO:0000256" key="1">
    <source>
        <dbReference type="ARBA" id="ARBA00022512"/>
    </source>
</evidence>
<keyword evidence="4" id="KW-0572">Peptidoglycan-anchor</keyword>
<feature type="non-terminal residue" evidence="7">
    <location>
        <position position="1"/>
    </location>
</feature>
<dbReference type="PROSITE" id="PS50847">
    <property type="entry name" value="GRAM_POS_ANCHORING"/>
    <property type="match status" value="1"/>
</dbReference>
<keyword evidence="2" id="KW-0964">Secreted</keyword>
<dbReference type="InterPro" id="IPR041100">
    <property type="entry name" value="TQ"/>
</dbReference>
<dbReference type="AlphaFoldDB" id="A0AB34WX13"/>
<comment type="caution">
    <text evidence="7">The sequence shown here is derived from an EMBL/GenBank/DDBJ whole genome shotgun (WGS) entry which is preliminary data.</text>
</comment>
<evidence type="ECO:0000256" key="4">
    <source>
        <dbReference type="ARBA" id="ARBA00023088"/>
    </source>
</evidence>
<protein>
    <submittedName>
        <fullName evidence="7">LPXTG-motif protein cell wall anchor domain protein</fullName>
    </submittedName>
</protein>
<accession>A0AB34WX13</accession>
<keyword evidence="1" id="KW-0134">Cell wall</keyword>
<proteinExistence type="predicted"/>
<dbReference type="InterPro" id="IPR019931">
    <property type="entry name" value="LPXTG_anchor"/>
</dbReference>
<evidence type="ECO:0000256" key="2">
    <source>
        <dbReference type="ARBA" id="ARBA00022525"/>
    </source>
</evidence>
<evidence type="ECO:0000256" key="3">
    <source>
        <dbReference type="ARBA" id="ARBA00022729"/>
    </source>
</evidence>
<keyword evidence="3" id="KW-0732">Signal</keyword>
<feature type="domain" description="Gram-positive cocci surface proteins LPxTG" evidence="6">
    <location>
        <begin position="922"/>
        <end position="955"/>
    </location>
</feature>
<organism evidence="7 8">
    <name type="scientific">Varibaculum cambriense</name>
    <dbReference type="NCBI Taxonomy" id="184870"/>
    <lineage>
        <taxon>Bacteria</taxon>
        <taxon>Bacillati</taxon>
        <taxon>Actinomycetota</taxon>
        <taxon>Actinomycetes</taxon>
        <taxon>Actinomycetales</taxon>
        <taxon>Actinomycetaceae</taxon>
        <taxon>Varibaculum</taxon>
    </lineage>
</organism>
<dbReference type="NCBIfam" id="NF033903">
    <property type="entry name" value="VaFE_rpt"/>
    <property type="match status" value="3"/>
</dbReference>
<dbReference type="Proteomes" id="UP000070572">
    <property type="component" value="Unassembled WGS sequence"/>
</dbReference>
<evidence type="ECO:0000313" key="7">
    <source>
        <dbReference type="EMBL" id="KXB79416.1"/>
    </source>
</evidence>
<evidence type="ECO:0000259" key="6">
    <source>
        <dbReference type="PROSITE" id="PS50847"/>
    </source>
</evidence>
<gene>
    <name evidence="7" type="ORF">HMPREF1862_01789</name>
</gene>
<dbReference type="EMBL" id="LSDN01000027">
    <property type="protein sequence ID" value="KXB79416.1"/>
    <property type="molecule type" value="Genomic_DNA"/>
</dbReference>
<evidence type="ECO:0000256" key="5">
    <source>
        <dbReference type="SAM" id="Phobius"/>
    </source>
</evidence>
<sequence length="955" mass="103107">DKGVTVNTGTKQRSALLALLALIVGLIIPLTSPAPAHAVKTGPGYLVPSKMAGAPKHWLGAHQPVTGDGKLAWCIEMGPMGIAPGQTVTKETLTGAGAMTNYGGGDVDLTNVAQVAWILDKYENVNTNDSRAAISMIIHFNLEINKNSAASRAEIYRVWGWLQANHPAATNLARKYVQEAKASGVHSYTSTSHTGEGKREGTINNIGIKNVSGNHIAGIPYMLTLKGPAVFTASGKNTLSGKTVNKPITVNWRATGNGKVSFTVKYTYKDALTKLTGPAGKQRMIANRADPSHKTVPGGEWKVIYDFQPMATSKVTEPSVAATKGEISDTIKAFADPKYANPEWIKDTEVTYKGEVYYMGETLPAKAQAVPAGAKPVATTSLKFTAPGEQTATVKADKPGFYTWVWSVDKKSQKKPDLIHANWTDGYTVAGETQVKRIVGKITSKNNVIKVHSGSDAKFFLNDWVKVEGFPTNHPTFAGYGAIKADHKTIDQHLYCVPSKTKLVEGVTKGMTPVKSWTIPAKNGDYRIADYFPEAPGEHIQDIDCRGTLVFVSEFAGDNRVEPLRTSELDPNESFVPDQPGIHTTATDKADGDKFLPLTGMVTIKDKVTYRELAAGKEYTLQATLMDKATGKPFQDCGKPEVKDFSKAIAAQLDGFEAKLKEDPKAVFDPQTALEGILPKVDKTELAKVIATLDKDKVAALVQDSKFDYDKAGKMLSDLVVTFDKAESAKDCKPVTATKKFTPTHRNGVVEIDIPVRAELLAGKTTVVFEDVLREGKEPIVHHDITDKDQTVYSPKAKTTATDGEDGDKIVNDGNVKINDVVEYTSLIPGDTYTVTGKIMNKETGKTVDCMKGKPVTFKADKSGNGKVSVSFFGNCKVKADTQWVVFEDIYTGKTPKGTHVVEHHDINDVDQTVTVVPTPVLAKTGSASTISLLFALALTGAGAVALYTRKRARQ</sequence>
<keyword evidence="5" id="KW-1133">Transmembrane helix</keyword>
<name>A0AB34WX13_9ACTO</name>
<evidence type="ECO:0000313" key="8">
    <source>
        <dbReference type="Proteomes" id="UP000070572"/>
    </source>
</evidence>
<keyword evidence="5" id="KW-0472">Membrane</keyword>